<keyword evidence="5 7" id="KW-0456">Lyase</keyword>
<dbReference type="Pfam" id="PF00282">
    <property type="entry name" value="Pyridoxal_deC"/>
    <property type="match status" value="1"/>
</dbReference>
<dbReference type="InterPro" id="IPR002129">
    <property type="entry name" value="PyrdxlP-dep_de-COase"/>
</dbReference>
<keyword evidence="9" id="KW-1185">Reference proteome</keyword>
<organism evidence="8 9">
    <name type="scientific">Seinonella peptonophila</name>
    <dbReference type="NCBI Taxonomy" id="112248"/>
    <lineage>
        <taxon>Bacteria</taxon>
        <taxon>Bacillati</taxon>
        <taxon>Bacillota</taxon>
        <taxon>Bacilli</taxon>
        <taxon>Bacillales</taxon>
        <taxon>Thermoactinomycetaceae</taxon>
        <taxon>Seinonella</taxon>
    </lineage>
</organism>
<dbReference type="STRING" id="112248.SAMN05444392_11252"/>
<evidence type="ECO:0000256" key="2">
    <source>
        <dbReference type="ARBA" id="ARBA00009533"/>
    </source>
</evidence>
<dbReference type="PRINTS" id="PR00800">
    <property type="entry name" value="YHDCRBOXLASE"/>
</dbReference>
<dbReference type="InterPro" id="IPR015421">
    <property type="entry name" value="PyrdxlP-dep_Trfase_major"/>
</dbReference>
<dbReference type="GO" id="GO:0004058">
    <property type="term" value="F:aromatic-L-amino-acid decarboxylase activity"/>
    <property type="evidence" value="ECO:0007669"/>
    <property type="project" value="UniProtKB-ARBA"/>
</dbReference>
<protein>
    <submittedName>
        <fullName evidence="8">Glutamate or tyrosine decarboxylase</fullName>
    </submittedName>
</protein>
<dbReference type="GO" id="GO:0006520">
    <property type="term" value="P:amino acid metabolic process"/>
    <property type="evidence" value="ECO:0007669"/>
    <property type="project" value="InterPro"/>
</dbReference>
<dbReference type="EMBL" id="FQVL01000012">
    <property type="protein sequence ID" value="SHF26017.1"/>
    <property type="molecule type" value="Genomic_DNA"/>
</dbReference>
<evidence type="ECO:0000256" key="3">
    <source>
        <dbReference type="ARBA" id="ARBA00022793"/>
    </source>
</evidence>
<comment type="similarity">
    <text evidence="2 7">Belongs to the group II decarboxylase family.</text>
</comment>
<dbReference type="RefSeq" id="WP_073156692.1">
    <property type="nucleotide sequence ID" value="NZ_FQVL01000012.1"/>
</dbReference>
<keyword evidence="3" id="KW-0210">Decarboxylase</keyword>
<accession>A0A1M5A7A2</accession>
<dbReference type="SUPFAM" id="SSF53383">
    <property type="entry name" value="PLP-dependent transferases"/>
    <property type="match status" value="1"/>
</dbReference>
<dbReference type="Proteomes" id="UP000184476">
    <property type="component" value="Unassembled WGS sequence"/>
</dbReference>
<dbReference type="AlphaFoldDB" id="A0A1M5A7A2"/>
<dbReference type="Gene3D" id="3.90.1150.10">
    <property type="entry name" value="Aspartate Aminotransferase, domain 1"/>
    <property type="match status" value="1"/>
</dbReference>
<proteinExistence type="inferred from homology"/>
<feature type="modified residue" description="N6-(pyridoxal phosphate)lysine" evidence="6">
    <location>
        <position position="293"/>
    </location>
</feature>
<comment type="cofactor">
    <cofactor evidence="1 6 7">
        <name>pyridoxal 5'-phosphate</name>
        <dbReference type="ChEBI" id="CHEBI:597326"/>
    </cofactor>
</comment>
<dbReference type="InterPro" id="IPR015424">
    <property type="entry name" value="PyrdxlP-dep_Trfase"/>
</dbReference>
<keyword evidence="4 6" id="KW-0663">Pyridoxal phosphate</keyword>
<dbReference type="Gene3D" id="1.20.1340.10">
    <property type="entry name" value="dopa decarboxylase, N-terminal domain"/>
    <property type="match status" value="1"/>
</dbReference>
<name>A0A1M5A7A2_9BACL</name>
<dbReference type="InterPro" id="IPR015422">
    <property type="entry name" value="PyrdxlP-dep_Trfase_small"/>
</dbReference>
<gene>
    <name evidence="8" type="ORF">SAMN05444392_11252</name>
</gene>
<dbReference type="PANTHER" id="PTHR11999:SF70">
    <property type="entry name" value="MIP05841P"/>
    <property type="match status" value="1"/>
</dbReference>
<evidence type="ECO:0000313" key="8">
    <source>
        <dbReference type="EMBL" id="SHF26017.1"/>
    </source>
</evidence>
<dbReference type="PANTHER" id="PTHR11999">
    <property type="entry name" value="GROUP II PYRIDOXAL-5-PHOSPHATE DECARBOXYLASE"/>
    <property type="match status" value="1"/>
</dbReference>
<dbReference type="GO" id="GO:0019752">
    <property type="term" value="P:carboxylic acid metabolic process"/>
    <property type="evidence" value="ECO:0007669"/>
    <property type="project" value="InterPro"/>
</dbReference>
<dbReference type="InterPro" id="IPR010977">
    <property type="entry name" value="Aromatic_deC"/>
</dbReference>
<evidence type="ECO:0000256" key="6">
    <source>
        <dbReference type="PIRSR" id="PIRSR602129-50"/>
    </source>
</evidence>
<sequence>MEQNPLQLDKREMRKLGYQIIDQLVEHYSQLPNKSVFNSSSPEQLQLLLEESIPYEGSNYEIVLDQLNKNVLNHITFSSHPRFFAFVPSPSNFIGVVADLLAKGYNIFNGAWHESAGAAQIEKITIDWFRQIFGMPITAGGLFLSGGSMANLTASFLAKEIKLSNEEKHGTIYYSDQTHSSVFRALRMLGFQERQIRIIRSDHQFEINLEHLVQMIEKDKKDGMKPFLIVGNVGSTNTGSIDPICDLLQISKYYDLWLHVDGAIGAATILDDRIKHRLKSIGQVDSITFDPHKWWFQPYGIGGLLVKNITQLEKTFQLLPEYLDDSKTKGREINFYNYGPELSRPFRALKVWFSFQVFGLNAFKEAVQHGVNMARYCQQIVDNMPQWEIVSPAYTCIINFRYVPQGMTEAAINHINKQISQRIIESGWAMIRTTTLKCQRVLRLCPINPRVTREEIELTFHKLDKIAKDICKSNID</sequence>
<evidence type="ECO:0000256" key="7">
    <source>
        <dbReference type="RuleBase" id="RU000382"/>
    </source>
</evidence>
<evidence type="ECO:0000313" key="9">
    <source>
        <dbReference type="Proteomes" id="UP000184476"/>
    </source>
</evidence>
<reference evidence="8 9" key="1">
    <citation type="submission" date="2016-11" db="EMBL/GenBank/DDBJ databases">
        <authorList>
            <person name="Jaros S."/>
            <person name="Januszkiewicz K."/>
            <person name="Wedrychowicz H."/>
        </authorList>
    </citation>
    <scope>NUCLEOTIDE SEQUENCE [LARGE SCALE GENOMIC DNA]</scope>
    <source>
        <strain evidence="8 9">DSM 44666</strain>
    </source>
</reference>
<evidence type="ECO:0000256" key="1">
    <source>
        <dbReference type="ARBA" id="ARBA00001933"/>
    </source>
</evidence>
<dbReference type="GO" id="GO:0030170">
    <property type="term" value="F:pyridoxal phosphate binding"/>
    <property type="evidence" value="ECO:0007669"/>
    <property type="project" value="InterPro"/>
</dbReference>
<evidence type="ECO:0000256" key="5">
    <source>
        <dbReference type="ARBA" id="ARBA00023239"/>
    </source>
</evidence>
<dbReference type="Gene3D" id="3.40.640.10">
    <property type="entry name" value="Type I PLP-dependent aspartate aminotransferase-like (Major domain)"/>
    <property type="match status" value="1"/>
</dbReference>
<evidence type="ECO:0000256" key="4">
    <source>
        <dbReference type="ARBA" id="ARBA00022898"/>
    </source>
</evidence>